<evidence type="ECO:0008006" key="4">
    <source>
        <dbReference type="Google" id="ProtNLM"/>
    </source>
</evidence>
<dbReference type="RefSeq" id="WP_212022087.1">
    <property type="nucleotide sequence ID" value="NZ_JAAFYZ010000394.1"/>
</dbReference>
<organism evidence="2 3">
    <name type="scientific">Catenulispora pinistramenti</name>
    <dbReference type="NCBI Taxonomy" id="2705254"/>
    <lineage>
        <taxon>Bacteria</taxon>
        <taxon>Bacillati</taxon>
        <taxon>Actinomycetota</taxon>
        <taxon>Actinomycetes</taxon>
        <taxon>Catenulisporales</taxon>
        <taxon>Catenulisporaceae</taxon>
        <taxon>Catenulispora</taxon>
    </lineage>
</organism>
<evidence type="ECO:0000313" key="3">
    <source>
        <dbReference type="Proteomes" id="UP000730482"/>
    </source>
</evidence>
<protein>
    <recommendedName>
        <fullName evidence="4">Secreted protein</fullName>
    </recommendedName>
</protein>
<keyword evidence="3" id="KW-1185">Reference proteome</keyword>
<feature type="transmembrane region" description="Helical" evidence="1">
    <location>
        <begin position="267"/>
        <end position="286"/>
    </location>
</feature>
<gene>
    <name evidence="2" type="ORF">KGQ19_47535</name>
</gene>
<dbReference type="EMBL" id="JAAFYZ010000394">
    <property type="protein sequence ID" value="MBS2554533.1"/>
    <property type="molecule type" value="Genomic_DNA"/>
</dbReference>
<reference evidence="2 3" key="1">
    <citation type="submission" date="2020-02" db="EMBL/GenBank/DDBJ databases">
        <title>Acidophilic actinobacteria isolated from forest soil.</title>
        <authorList>
            <person name="Golinska P."/>
        </authorList>
    </citation>
    <scope>NUCLEOTIDE SEQUENCE [LARGE SCALE GENOMIC DNA]</scope>
    <source>
        <strain evidence="2 3">NL8</strain>
    </source>
</reference>
<accession>A0ABS5L869</accession>
<sequence>MSRRRPHAEPDPYTFGSRPYDLVKEFVIALVAVVVLTVVLAAAFSSPDVKPMTIAAWANNDPGDFTTTALAELDGSSTTAGYGPPYNSAAAGQQLGPLHIARMAGVTHPIDTVDAFVMKPLDSVPQNPEVTAAISTWKAASDEQQGTWTGSYSTALGKAGGDPTKVAAGGYGPVPLMLAQLLNQAQAGSLEGQLMSENGFYHSDYTLPLMFLADGSDLAAEAQTQHLAGTQWGMMNEVNNFPGQPWLAPYTFWYQISPYKTSGNGDALVWGTMGVVGAVLVLLPFIPGLRSVPRVIPVYRLIWRDHYRRQKQAAEV</sequence>
<evidence type="ECO:0000256" key="1">
    <source>
        <dbReference type="SAM" id="Phobius"/>
    </source>
</evidence>
<feature type="transmembrane region" description="Helical" evidence="1">
    <location>
        <begin position="26"/>
        <end position="44"/>
    </location>
</feature>
<keyword evidence="1" id="KW-0472">Membrane</keyword>
<name>A0ABS5L869_9ACTN</name>
<proteinExistence type="predicted"/>
<keyword evidence="1" id="KW-1133">Transmembrane helix</keyword>
<comment type="caution">
    <text evidence="2">The sequence shown here is derived from an EMBL/GenBank/DDBJ whole genome shotgun (WGS) entry which is preliminary data.</text>
</comment>
<keyword evidence="1" id="KW-0812">Transmembrane</keyword>
<evidence type="ECO:0000313" key="2">
    <source>
        <dbReference type="EMBL" id="MBS2554533.1"/>
    </source>
</evidence>
<dbReference type="Proteomes" id="UP000730482">
    <property type="component" value="Unassembled WGS sequence"/>
</dbReference>